<organism evidence="1 2">
    <name type="scientific">Kluyvera genomosp. 3</name>
    <dbReference type="NCBI Taxonomy" id="2774055"/>
    <lineage>
        <taxon>Bacteria</taxon>
        <taxon>Pseudomonadati</taxon>
        <taxon>Pseudomonadota</taxon>
        <taxon>Gammaproteobacteria</taxon>
        <taxon>Enterobacterales</taxon>
        <taxon>Enterobacteriaceae</taxon>
        <taxon>Kluyvera</taxon>
    </lineage>
</organism>
<dbReference type="EMBL" id="CP050321">
    <property type="protein sequence ID" value="QIR28203.1"/>
    <property type="molecule type" value="Genomic_DNA"/>
</dbReference>
<sequence>MFNETLSIIKNTVIIVLFIHSQAVYAINNPLKHLTLNCQKRGYIEVIFHLYGHVQEKWGDNFEVGTRQNNTEGYEIASFTNGDILFHNLRSNTFIYHYFDNSSILYSCETIYQSATHPVNLINID</sequence>
<accession>A0A6G9RPJ0</accession>
<protein>
    <submittedName>
        <fullName evidence="1">Uncharacterized protein</fullName>
    </submittedName>
</protein>
<proteinExistence type="predicted"/>
<evidence type="ECO:0000313" key="2">
    <source>
        <dbReference type="Proteomes" id="UP000503580"/>
    </source>
</evidence>
<name>A0A6G9RPJ0_9ENTR</name>
<dbReference type="Proteomes" id="UP000503580">
    <property type="component" value="Chromosome"/>
</dbReference>
<dbReference type="AlphaFoldDB" id="A0A6G9RPJ0"/>
<reference evidence="1 2" key="1">
    <citation type="submission" date="2020-02" db="EMBL/GenBank/DDBJ databases">
        <title>Whole genome PO2S7.</title>
        <authorList>
            <person name="Singha K.M."/>
        </authorList>
    </citation>
    <scope>NUCLEOTIDE SEQUENCE [LARGE SCALE GENOMIC DNA]</scope>
    <source>
        <strain evidence="1 2">PO2S7</strain>
    </source>
</reference>
<evidence type="ECO:0000313" key="1">
    <source>
        <dbReference type="EMBL" id="QIR28203.1"/>
    </source>
</evidence>
<dbReference type="KEGG" id="kgn:GY169_15935"/>
<dbReference type="RefSeq" id="WP_167576310.1">
    <property type="nucleotide sequence ID" value="NZ_CP050321.1"/>
</dbReference>
<keyword evidence="2" id="KW-1185">Reference proteome</keyword>
<gene>
    <name evidence="1" type="ORF">GY169_15935</name>
</gene>